<dbReference type="GO" id="GO:0016020">
    <property type="term" value="C:membrane"/>
    <property type="evidence" value="ECO:0007669"/>
    <property type="project" value="UniProtKB-SubCell"/>
</dbReference>
<dbReference type="Proteomes" id="UP001172155">
    <property type="component" value="Unassembled WGS sequence"/>
</dbReference>
<feature type="transmembrane region" description="Helical" evidence="6">
    <location>
        <begin position="118"/>
        <end position="139"/>
    </location>
</feature>
<evidence type="ECO:0000256" key="1">
    <source>
        <dbReference type="ARBA" id="ARBA00004141"/>
    </source>
</evidence>
<evidence type="ECO:0000313" key="8">
    <source>
        <dbReference type="Proteomes" id="UP001172155"/>
    </source>
</evidence>
<evidence type="ECO:0000256" key="6">
    <source>
        <dbReference type="SAM" id="Phobius"/>
    </source>
</evidence>
<feature type="transmembrane region" description="Helical" evidence="6">
    <location>
        <begin position="237"/>
        <end position="257"/>
    </location>
</feature>
<evidence type="ECO:0000313" key="7">
    <source>
        <dbReference type="EMBL" id="KAK0743235.1"/>
    </source>
</evidence>
<gene>
    <name evidence="7" type="ORF">B0T18DRAFT_430562</name>
</gene>
<feature type="transmembrane region" description="Helical" evidence="6">
    <location>
        <begin position="42"/>
        <end position="61"/>
    </location>
</feature>
<protein>
    <submittedName>
        <fullName evidence="7">RTA1 like protein-domain-containing protein</fullName>
    </submittedName>
</protein>
<accession>A0AA40K2D4</accession>
<name>A0AA40K2D4_9PEZI</name>
<feature type="region of interest" description="Disordered" evidence="5">
    <location>
        <begin position="266"/>
        <end position="301"/>
    </location>
</feature>
<reference evidence="7" key="1">
    <citation type="submission" date="2023-06" db="EMBL/GenBank/DDBJ databases">
        <title>Genome-scale phylogeny and comparative genomics of the fungal order Sordariales.</title>
        <authorList>
            <consortium name="Lawrence Berkeley National Laboratory"/>
            <person name="Hensen N."/>
            <person name="Bonometti L."/>
            <person name="Westerberg I."/>
            <person name="Brannstrom I.O."/>
            <person name="Guillou S."/>
            <person name="Cros-Aarteil S."/>
            <person name="Calhoun S."/>
            <person name="Haridas S."/>
            <person name="Kuo A."/>
            <person name="Mondo S."/>
            <person name="Pangilinan J."/>
            <person name="Riley R."/>
            <person name="LaButti K."/>
            <person name="Andreopoulos B."/>
            <person name="Lipzen A."/>
            <person name="Chen C."/>
            <person name="Yanf M."/>
            <person name="Daum C."/>
            <person name="Ng V."/>
            <person name="Clum A."/>
            <person name="Steindorff A."/>
            <person name="Ohm R."/>
            <person name="Martin F."/>
            <person name="Silar P."/>
            <person name="Natvig D."/>
            <person name="Lalanne C."/>
            <person name="Gautier V."/>
            <person name="Ament-velasquez S.L."/>
            <person name="Kruys A."/>
            <person name="Hutchinson M.I."/>
            <person name="Powell A.J."/>
            <person name="Barry K."/>
            <person name="Miller A.N."/>
            <person name="Grigoriev I.V."/>
            <person name="Debuchy R."/>
            <person name="Gladieux P."/>
            <person name="Thoren M.H."/>
            <person name="Johannesson H."/>
        </authorList>
    </citation>
    <scope>NUCLEOTIDE SEQUENCE</scope>
    <source>
        <strain evidence="7">SMH3187-1</strain>
    </source>
</reference>
<keyword evidence="4 6" id="KW-0472">Membrane</keyword>
<evidence type="ECO:0000256" key="2">
    <source>
        <dbReference type="ARBA" id="ARBA00022692"/>
    </source>
</evidence>
<feature type="transmembrane region" description="Helical" evidence="6">
    <location>
        <begin position="202"/>
        <end position="222"/>
    </location>
</feature>
<keyword evidence="2 6" id="KW-0812">Transmembrane</keyword>
<keyword evidence="8" id="KW-1185">Reference proteome</keyword>
<organism evidence="7 8">
    <name type="scientific">Schizothecium vesticola</name>
    <dbReference type="NCBI Taxonomy" id="314040"/>
    <lineage>
        <taxon>Eukaryota</taxon>
        <taxon>Fungi</taxon>
        <taxon>Dikarya</taxon>
        <taxon>Ascomycota</taxon>
        <taxon>Pezizomycotina</taxon>
        <taxon>Sordariomycetes</taxon>
        <taxon>Sordariomycetidae</taxon>
        <taxon>Sordariales</taxon>
        <taxon>Schizotheciaceae</taxon>
        <taxon>Schizothecium</taxon>
    </lineage>
</organism>
<evidence type="ECO:0000256" key="3">
    <source>
        <dbReference type="ARBA" id="ARBA00022989"/>
    </source>
</evidence>
<dbReference type="EMBL" id="JAUKUD010000005">
    <property type="protein sequence ID" value="KAK0743235.1"/>
    <property type="molecule type" value="Genomic_DNA"/>
</dbReference>
<sequence>MADEADVVWMYTPSFALAIFASILYGLIFLYTFYLTVIKYRAWFFLCVLVGAGVEVVGYALRCYSIKAPTEVGPFAATLSLVVLAPVLIAAGNYLLIGRLIRAVLPPSTGHRVFGVPARLLTRVFVSSDVLTFFVQAAGSSVASSVEWVGPTANVGVKILIGGLALQAVMFLFFLAIFSRFVYLAKRKGLVVGDAPRGWEKVVVAVYVSSAMILVRCIYRVGEFAEGIEGYAFRHEWMFWVFESLPMLVAIGVFAVYHPSKYLGRDGGKSSIRAKGMEGGDSEETAAAELRPQHRRDRPSN</sequence>
<comment type="subcellular location">
    <subcellularLocation>
        <location evidence="1">Membrane</location>
        <topology evidence="1">Multi-pass membrane protein</topology>
    </subcellularLocation>
</comment>
<evidence type="ECO:0000256" key="5">
    <source>
        <dbReference type="SAM" id="MobiDB-lite"/>
    </source>
</evidence>
<dbReference type="PANTHER" id="PTHR31465:SF32">
    <property type="entry name" value="DOMAIN PROTEIN, PUTATIVE-RELATED"/>
    <property type="match status" value="1"/>
</dbReference>
<proteinExistence type="predicted"/>
<feature type="transmembrane region" description="Helical" evidence="6">
    <location>
        <begin position="15"/>
        <end position="35"/>
    </location>
</feature>
<feature type="transmembrane region" description="Helical" evidence="6">
    <location>
        <begin position="73"/>
        <end position="97"/>
    </location>
</feature>
<comment type="caution">
    <text evidence="7">The sequence shown here is derived from an EMBL/GenBank/DDBJ whole genome shotgun (WGS) entry which is preliminary data.</text>
</comment>
<keyword evidence="3 6" id="KW-1133">Transmembrane helix</keyword>
<dbReference type="InterPro" id="IPR007568">
    <property type="entry name" value="RTA1"/>
</dbReference>
<evidence type="ECO:0000256" key="4">
    <source>
        <dbReference type="ARBA" id="ARBA00023136"/>
    </source>
</evidence>
<feature type="transmembrane region" description="Helical" evidence="6">
    <location>
        <begin position="159"/>
        <end position="182"/>
    </location>
</feature>
<dbReference type="Pfam" id="PF04479">
    <property type="entry name" value="RTA1"/>
    <property type="match status" value="1"/>
</dbReference>
<dbReference type="AlphaFoldDB" id="A0AA40K2D4"/>
<dbReference type="PANTHER" id="PTHR31465">
    <property type="entry name" value="PROTEIN RTA1-RELATED"/>
    <property type="match status" value="1"/>
</dbReference>